<organism evidence="3 4">
    <name type="scientific">Clostridium tetani</name>
    <dbReference type="NCBI Taxonomy" id="1513"/>
    <lineage>
        <taxon>Bacteria</taxon>
        <taxon>Bacillati</taxon>
        <taxon>Bacillota</taxon>
        <taxon>Clostridia</taxon>
        <taxon>Eubacteriales</taxon>
        <taxon>Clostridiaceae</taxon>
        <taxon>Clostridium</taxon>
    </lineage>
</organism>
<dbReference type="AlphaFoldDB" id="A0A4Q0VB21"/>
<dbReference type="RefSeq" id="WP_129030652.1">
    <property type="nucleotide sequence ID" value="NZ_AP026806.1"/>
</dbReference>
<dbReference type="Proteomes" id="UP001321763">
    <property type="component" value="Chromosome"/>
</dbReference>
<reference evidence="3 4" key="1">
    <citation type="submission" date="2018-06" db="EMBL/GenBank/DDBJ databases">
        <title>Genome conservation of Clostridium tetani.</title>
        <authorList>
            <person name="Bruggemann H."/>
            <person name="Popoff M.R."/>
        </authorList>
    </citation>
    <scope>NUCLEOTIDE SEQUENCE [LARGE SCALE GENOMIC DNA]</scope>
    <source>
        <strain evidence="3 4">2017.061</strain>
    </source>
</reference>
<dbReference type="NCBIfam" id="NF038048">
    <property type="entry name" value="DIP1984_fam"/>
    <property type="match status" value="1"/>
</dbReference>
<gene>
    <name evidence="3" type="ORF">DP130_10100</name>
    <name evidence="2" type="ORF">K234311028_10500</name>
</gene>
<protein>
    <recommendedName>
        <fullName evidence="6">Septicolysin</fullName>
    </recommendedName>
</protein>
<name>A0A4Q0VB21_CLOTA</name>
<evidence type="ECO:0008006" key="6">
    <source>
        <dbReference type="Google" id="ProtNLM"/>
    </source>
</evidence>
<evidence type="ECO:0000313" key="5">
    <source>
        <dbReference type="Proteomes" id="UP001321763"/>
    </source>
</evidence>
<evidence type="ECO:0000313" key="3">
    <source>
        <dbReference type="EMBL" id="RXI47657.1"/>
    </source>
</evidence>
<dbReference type="Proteomes" id="UP000290921">
    <property type="component" value="Unassembled WGS sequence"/>
</dbReference>
<accession>A0A4Q0VB21</accession>
<feature type="coiled-coil region" evidence="1">
    <location>
        <begin position="3"/>
        <end position="67"/>
    </location>
</feature>
<evidence type="ECO:0000256" key="1">
    <source>
        <dbReference type="SAM" id="Coils"/>
    </source>
</evidence>
<evidence type="ECO:0000313" key="2">
    <source>
        <dbReference type="EMBL" id="BDR80804.1"/>
    </source>
</evidence>
<dbReference type="EMBL" id="AP026818">
    <property type="protein sequence ID" value="BDR80804.1"/>
    <property type="molecule type" value="Genomic_DNA"/>
</dbReference>
<reference evidence="2 5" key="2">
    <citation type="submission" date="2022-09" db="EMBL/GenBank/DDBJ databases">
        <title>complete genome sequences of Clostridium tetani str. KHSU-234311-028 isolated from soil.</title>
        <authorList>
            <person name="Sekizuka T."/>
            <person name="Shitada C."/>
            <person name="Takahashi M."/>
            <person name="Kuroda M."/>
        </authorList>
    </citation>
    <scope>NUCLEOTIDE SEQUENCE [LARGE SCALE GENOMIC DNA]</scope>
    <source>
        <strain evidence="2 5">KHSU-234311-028</strain>
    </source>
</reference>
<dbReference type="Gene3D" id="6.10.320.10">
    <property type="match status" value="1"/>
</dbReference>
<dbReference type="CDD" id="cd12208">
    <property type="entry name" value="DIP1984-like"/>
    <property type="match status" value="1"/>
</dbReference>
<dbReference type="InterPro" id="IPR047741">
    <property type="entry name" value="DIP1984-like"/>
</dbReference>
<keyword evidence="1" id="KW-0175">Coiled coil</keyword>
<evidence type="ECO:0000313" key="4">
    <source>
        <dbReference type="Proteomes" id="UP000290921"/>
    </source>
</evidence>
<dbReference type="Pfam" id="PF20935">
    <property type="entry name" value="DUF6847"/>
    <property type="match status" value="1"/>
</dbReference>
<proteinExistence type="predicted"/>
<sequence>MKLAEALILRSDYQRKIEQIKNRLINNAKVQEGEEPSEEPEILLKELDEVIENLTDLIKRINKTNSKTKFNEKMTLADALAEREKLWDKRLILSNLAEVAAVKHDRFSRSEVKYFSTIDIKETQKEVDRLSKEFRILDTKIQGLNWTVDLIS</sequence>
<dbReference type="EMBL" id="QMAP01000008">
    <property type="protein sequence ID" value="RXI47657.1"/>
    <property type="molecule type" value="Genomic_DNA"/>
</dbReference>